<dbReference type="Gene3D" id="3.40.50.2300">
    <property type="match status" value="1"/>
</dbReference>
<dbReference type="SUPFAM" id="SSF52172">
    <property type="entry name" value="CheY-like"/>
    <property type="match status" value="1"/>
</dbReference>
<dbReference type="SMART" id="SM00448">
    <property type="entry name" value="REC"/>
    <property type="match status" value="1"/>
</dbReference>
<feature type="domain" description="HTH LytTR-type" evidence="3">
    <location>
        <begin position="153"/>
        <end position="225"/>
    </location>
</feature>
<dbReference type="RefSeq" id="WP_099216193.1">
    <property type="nucleotide sequence ID" value="NZ_JAUYVU010000009.1"/>
</dbReference>
<dbReference type="GO" id="GO:0003677">
    <property type="term" value="F:DNA binding"/>
    <property type="evidence" value="ECO:0007669"/>
    <property type="project" value="UniProtKB-KW"/>
</dbReference>
<dbReference type="PANTHER" id="PTHR37299">
    <property type="entry name" value="TRANSCRIPTIONAL REGULATOR-RELATED"/>
    <property type="match status" value="1"/>
</dbReference>
<feature type="domain" description="Response regulatory" evidence="2">
    <location>
        <begin position="3"/>
        <end position="116"/>
    </location>
</feature>
<gene>
    <name evidence="5" type="ORF">CSC81_13060</name>
    <name evidence="4" type="ORF">Q8W23_11740</name>
</gene>
<dbReference type="Gene3D" id="2.40.50.1020">
    <property type="entry name" value="LytTr DNA-binding domain"/>
    <property type="match status" value="1"/>
</dbReference>
<dbReference type="Proteomes" id="UP001242342">
    <property type="component" value="Unassembled WGS sequence"/>
</dbReference>
<organism evidence="5 6">
    <name type="scientific">Tenacibaculum discolor</name>
    <dbReference type="NCBI Taxonomy" id="361581"/>
    <lineage>
        <taxon>Bacteria</taxon>
        <taxon>Pseudomonadati</taxon>
        <taxon>Bacteroidota</taxon>
        <taxon>Flavobacteriia</taxon>
        <taxon>Flavobacteriales</taxon>
        <taxon>Flavobacteriaceae</taxon>
        <taxon>Tenacibaculum</taxon>
    </lineage>
</organism>
<reference evidence="5 6" key="1">
    <citation type="journal article" date="2016" name="Nat. Commun.">
        <title>Microbial interactions lead to rapid micro-scale successions on model marine particles.</title>
        <authorList>
            <person name="Datta M.S."/>
            <person name="Sliwerska E."/>
            <person name="Gore J."/>
            <person name="Polz M.F."/>
            <person name="Cordero O.X."/>
        </authorList>
    </citation>
    <scope>NUCLEOTIDE SEQUENCE [LARGE SCALE GENOMIC DNA]</scope>
    <source>
        <strain evidence="5 6">4G03</strain>
    </source>
</reference>
<reference evidence="5" key="2">
    <citation type="submission" date="2017-10" db="EMBL/GenBank/DDBJ databases">
        <authorList>
            <person name="Enke T.N."/>
            <person name="Cordero O.X."/>
        </authorList>
    </citation>
    <scope>NUCLEOTIDE SEQUENCE</scope>
    <source>
        <strain evidence="5">4G03</strain>
    </source>
</reference>
<comment type="caution">
    <text evidence="5">The sequence shown here is derived from an EMBL/GenBank/DDBJ whole genome shotgun (WGS) entry which is preliminary data.</text>
</comment>
<dbReference type="Proteomes" id="UP000222163">
    <property type="component" value="Unassembled WGS sequence"/>
</dbReference>
<evidence type="ECO:0000313" key="5">
    <source>
        <dbReference type="EMBL" id="PHN96652.1"/>
    </source>
</evidence>
<evidence type="ECO:0000256" key="1">
    <source>
        <dbReference type="PROSITE-ProRule" id="PRU00169"/>
    </source>
</evidence>
<sequence>MIKAFIVEDELPARKKLKKYIESYHEPITVVDEFETVEEVLQFFESTSDIDLIFSDIELRDGNVFDAYNKLQIQVPIIFITAYNQFWMHAFETSGIEYLLKPYSFERFEKAVNKYSSLKSSMKDESNHNVLQKLDAYLANQTAQTLKSYQDFIAVKSSQYTYFLKMEEVMYFQADYGIVTAYDINNKKHVLNQSSLKALEEIINPNVFFKINRGELLNRNYIEKISRYNKNVVAINLKNSKTVLKTSQNKTAEFTKWLGL</sequence>
<dbReference type="Pfam" id="PF00072">
    <property type="entry name" value="Response_reg"/>
    <property type="match status" value="1"/>
</dbReference>
<evidence type="ECO:0000259" key="3">
    <source>
        <dbReference type="PROSITE" id="PS50930"/>
    </source>
</evidence>
<dbReference type="PROSITE" id="PS50110">
    <property type="entry name" value="RESPONSE_REGULATORY"/>
    <property type="match status" value="1"/>
</dbReference>
<dbReference type="Pfam" id="PF04397">
    <property type="entry name" value="LytTR"/>
    <property type="match status" value="1"/>
</dbReference>
<dbReference type="PROSITE" id="PS50930">
    <property type="entry name" value="HTH_LYTTR"/>
    <property type="match status" value="1"/>
</dbReference>
<name>A0A2G1BRH3_9FLAO</name>
<evidence type="ECO:0000313" key="7">
    <source>
        <dbReference type="Proteomes" id="UP001242342"/>
    </source>
</evidence>
<dbReference type="EMBL" id="JAUYVU010000009">
    <property type="protein sequence ID" value="MDP2542148.1"/>
    <property type="molecule type" value="Genomic_DNA"/>
</dbReference>
<evidence type="ECO:0000313" key="4">
    <source>
        <dbReference type="EMBL" id="MDP2542148.1"/>
    </source>
</evidence>
<dbReference type="InterPro" id="IPR046947">
    <property type="entry name" value="LytR-like"/>
</dbReference>
<evidence type="ECO:0000259" key="2">
    <source>
        <dbReference type="PROSITE" id="PS50110"/>
    </source>
</evidence>
<keyword evidence="5" id="KW-0238">DNA-binding</keyword>
<protein>
    <submittedName>
        <fullName evidence="5">DNA-binding response regulator</fullName>
    </submittedName>
    <submittedName>
        <fullName evidence="4">LytTR family DNA-binding domain-containing protein</fullName>
    </submittedName>
</protein>
<reference evidence="4 7" key="3">
    <citation type="submission" date="2023-07" db="EMBL/GenBank/DDBJ databases">
        <title>Genome content predicts the carbon catabolic preferences of heterotrophic bacteria.</title>
        <authorList>
            <person name="Gralka M."/>
        </authorList>
    </citation>
    <scope>NUCLEOTIDE SEQUENCE [LARGE SCALE GENOMIC DNA]</scope>
    <source>
        <strain evidence="4 7">4G03</strain>
    </source>
</reference>
<dbReference type="PANTHER" id="PTHR37299:SF1">
    <property type="entry name" value="STAGE 0 SPORULATION PROTEIN A HOMOLOG"/>
    <property type="match status" value="1"/>
</dbReference>
<dbReference type="SMART" id="SM00850">
    <property type="entry name" value="LytTR"/>
    <property type="match status" value="1"/>
</dbReference>
<evidence type="ECO:0000313" key="6">
    <source>
        <dbReference type="Proteomes" id="UP000222163"/>
    </source>
</evidence>
<feature type="modified residue" description="4-aspartylphosphate" evidence="1">
    <location>
        <position position="56"/>
    </location>
</feature>
<keyword evidence="1" id="KW-0597">Phosphoprotein</keyword>
<dbReference type="GO" id="GO:0000156">
    <property type="term" value="F:phosphorelay response regulator activity"/>
    <property type="evidence" value="ECO:0007669"/>
    <property type="project" value="InterPro"/>
</dbReference>
<dbReference type="InterPro" id="IPR007492">
    <property type="entry name" value="LytTR_DNA-bd_dom"/>
</dbReference>
<dbReference type="InterPro" id="IPR011006">
    <property type="entry name" value="CheY-like_superfamily"/>
</dbReference>
<dbReference type="EMBL" id="PDUU01000013">
    <property type="protein sequence ID" value="PHN96652.1"/>
    <property type="molecule type" value="Genomic_DNA"/>
</dbReference>
<dbReference type="AlphaFoldDB" id="A0A2G1BRH3"/>
<accession>A0A2G1BRH3</accession>
<proteinExistence type="predicted"/>
<dbReference type="InterPro" id="IPR001789">
    <property type="entry name" value="Sig_transdc_resp-reg_receiver"/>
</dbReference>
<keyword evidence="7" id="KW-1185">Reference proteome</keyword>